<dbReference type="STRING" id="1400863.BN873_890155"/>
<dbReference type="InterPro" id="IPR006696">
    <property type="entry name" value="DUF423"/>
</dbReference>
<feature type="transmembrane region" description="Helical" evidence="6">
    <location>
        <begin position="74"/>
        <end position="94"/>
    </location>
</feature>
<dbReference type="EMBL" id="CBTJ020000101">
    <property type="protein sequence ID" value="CDI04249.1"/>
    <property type="molecule type" value="Genomic_DNA"/>
</dbReference>
<dbReference type="PANTHER" id="PTHR43461:SF1">
    <property type="entry name" value="TRANSMEMBRANE PROTEIN 256"/>
    <property type="match status" value="1"/>
</dbReference>
<evidence type="ECO:0000256" key="2">
    <source>
        <dbReference type="ARBA" id="ARBA00009694"/>
    </source>
</evidence>
<comment type="similarity">
    <text evidence="2">Belongs to the UPF0382 family.</text>
</comment>
<reference evidence="7" key="1">
    <citation type="submission" date="2013-07" db="EMBL/GenBank/DDBJ databases">
        <authorList>
            <person name="McIlroy S."/>
        </authorList>
    </citation>
    <scope>NUCLEOTIDE SEQUENCE [LARGE SCALE GENOMIC DNA]</scope>
    <source>
        <strain evidence="7">Run_A_D11</strain>
    </source>
</reference>
<gene>
    <name evidence="7" type="ORF">BN873_890155</name>
</gene>
<dbReference type="Proteomes" id="UP000035760">
    <property type="component" value="Unassembled WGS sequence"/>
</dbReference>
<keyword evidence="3 6" id="KW-0812">Transmembrane</keyword>
<evidence type="ECO:0000256" key="3">
    <source>
        <dbReference type="ARBA" id="ARBA00022692"/>
    </source>
</evidence>
<proteinExistence type="inferred from homology"/>
<dbReference type="GO" id="GO:0005886">
    <property type="term" value="C:plasma membrane"/>
    <property type="evidence" value="ECO:0007669"/>
    <property type="project" value="TreeGrafter"/>
</dbReference>
<feature type="transmembrane region" description="Helical" evidence="6">
    <location>
        <begin position="100"/>
        <end position="124"/>
    </location>
</feature>
<name>W6MBE5_9GAMM</name>
<keyword evidence="8" id="KW-1185">Reference proteome</keyword>
<dbReference type="OrthoDB" id="9802121at2"/>
<evidence type="ECO:0000313" key="7">
    <source>
        <dbReference type="EMBL" id="CDI04249.1"/>
    </source>
</evidence>
<evidence type="ECO:0000256" key="5">
    <source>
        <dbReference type="ARBA" id="ARBA00023136"/>
    </source>
</evidence>
<keyword evidence="4 6" id="KW-1133">Transmembrane helix</keyword>
<evidence type="ECO:0000313" key="8">
    <source>
        <dbReference type="Proteomes" id="UP000035760"/>
    </source>
</evidence>
<dbReference type="Pfam" id="PF04241">
    <property type="entry name" value="DUF423"/>
    <property type="match status" value="1"/>
</dbReference>
<evidence type="ECO:0000256" key="4">
    <source>
        <dbReference type="ARBA" id="ARBA00022989"/>
    </source>
</evidence>
<reference evidence="7" key="2">
    <citation type="submission" date="2014-03" db="EMBL/GenBank/DDBJ databases">
        <title>Candidatus Competibacter-lineage genomes retrieved from metagenomes reveal functional metabolic diversity.</title>
        <authorList>
            <person name="McIlroy S.J."/>
            <person name="Albertsen M."/>
            <person name="Andresen E.K."/>
            <person name="Saunders A.M."/>
            <person name="Kristiansen R."/>
            <person name="Stokholm-Bjerregaard M."/>
            <person name="Nielsen K.L."/>
            <person name="Nielsen P.H."/>
        </authorList>
    </citation>
    <scope>NUCLEOTIDE SEQUENCE</scope>
    <source>
        <strain evidence="7">Run_A_D11</strain>
    </source>
</reference>
<keyword evidence="5 6" id="KW-0472">Membrane</keyword>
<feature type="transmembrane region" description="Helical" evidence="6">
    <location>
        <begin position="50"/>
        <end position="67"/>
    </location>
</feature>
<comment type="subcellular location">
    <subcellularLocation>
        <location evidence="1">Membrane</location>
        <topology evidence="1">Multi-pass membrane protein</topology>
    </subcellularLocation>
</comment>
<accession>W6MBE5</accession>
<evidence type="ECO:0000256" key="1">
    <source>
        <dbReference type="ARBA" id="ARBA00004141"/>
    </source>
</evidence>
<dbReference type="AlphaFoldDB" id="W6MBE5"/>
<evidence type="ECO:0000256" key="6">
    <source>
        <dbReference type="SAM" id="Phobius"/>
    </source>
</evidence>
<dbReference type="PANTHER" id="PTHR43461">
    <property type="entry name" value="TRANSMEMBRANE PROTEIN 256"/>
    <property type="match status" value="1"/>
</dbReference>
<comment type="caution">
    <text evidence="7">The sequence shown here is derived from an EMBL/GenBank/DDBJ whole genome shotgun (WGS) entry which is preliminary data.</text>
</comment>
<evidence type="ECO:0008006" key="9">
    <source>
        <dbReference type="Google" id="ProtNLM"/>
    </source>
</evidence>
<sequence>MNFSAKVWLTLGSGGMFLAVAAGAFGAHILKKILSPDLMAIYETAVHYHVYHALGLLVIGSLTLWLPSATLLRWSGGLMVLGLLLFSGSLYALSLSGVRWLGAVTPLGGIALLAAWFTLAVAVIKAG</sequence>
<dbReference type="RefSeq" id="WP_048676190.1">
    <property type="nucleotide sequence ID" value="NZ_CBTJ020000101.1"/>
</dbReference>
<organism evidence="7 8">
    <name type="scientific">Candidatus Competibacter denitrificans Run_A_D11</name>
    <dbReference type="NCBI Taxonomy" id="1400863"/>
    <lineage>
        <taxon>Bacteria</taxon>
        <taxon>Pseudomonadati</taxon>
        <taxon>Pseudomonadota</taxon>
        <taxon>Gammaproteobacteria</taxon>
        <taxon>Candidatus Competibacteraceae</taxon>
        <taxon>Candidatus Competibacter</taxon>
    </lineage>
</organism>
<protein>
    <recommendedName>
        <fullName evidence="9">DUF423 domain-containing protein</fullName>
    </recommendedName>
</protein>